<evidence type="ECO:0000313" key="8">
    <source>
        <dbReference type="Proteomes" id="UP000709959"/>
    </source>
</evidence>
<evidence type="ECO:0000313" key="7">
    <source>
        <dbReference type="EMBL" id="MBK8574098.1"/>
    </source>
</evidence>
<dbReference type="GO" id="GO:0009055">
    <property type="term" value="F:electron transfer activity"/>
    <property type="evidence" value="ECO:0007669"/>
    <property type="project" value="InterPro"/>
</dbReference>
<keyword evidence="1 4" id="KW-0349">Heme</keyword>
<dbReference type="AlphaFoldDB" id="A0A936K6T6"/>
<gene>
    <name evidence="7" type="ORF">IPN91_16095</name>
</gene>
<accession>A0A936K6T6</accession>
<dbReference type="PROSITE" id="PS51007">
    <property type="entry name" value="CYTC"/>
    <property type="match status" value="1"/>
</dbReference>
<dbReference type="Proteomes" id="UP000709959">
    <property type="component" value="Unassembled WGS sequence"/>
</dbReference>
<dbReference type="InterPro" id="IPR036909">
    <property type="entry name" value="Cyt_c-like_dom_sf"/>
</dbReference>
<evidence type="ECO:0000256" key="1">
    <source>
        <dbReference type="ARBA" id="ARBA00022617"/>
    </source>
</evidence>
<feature type="transmembrane region" description="Helical" evidence="5">
    <location>
        <begin position="15"/>
        <end position="37"/>
    </location>
</feature>
<dbReference type="InterPro" id="IPR009056">
    <property type="entry name" value="Cyt_c-like_dom"/>
</dbReference>
<feature type="domain" description="Cytochrome c" evidence="6">
    <location>
        <begin position="88"/>
        <end position="199"/>
    </location>
</feature>
<dbReference type="EMBL" id="JADKCH010000035">
    <property type="protein sequence ID" value="MBK8574098.1"/>
    <property type="molecule type" value="Genomic_DNA"/>
</dbReference>
<dbReference type="Gene3D" id="1.10.760.10">
    <property type="entry name" value="Cytochrome c-like domain"/>
    <property type="match status" value="1"/>
</dbReference>
<dbReference type="SUPFAM" id="SSF46626">
    <property type="entry name" value="Cytochrome c"/>
    <property type="match status" value="1"/>
</dbReference>
<organism evidence="7 8">
    <name type="scientific">Candidatus Geothrix odensensis</name>
    <dbReference type="NCBI Taxonomy" id="2954440"/>
    <lineage>
        <taxon>Bacteria</taxon>
        <taxon>Pseudomonadati</taxon>
        <taxon>Acidobacteriota</taxon>
        <taxon>Holophagae</taxon>
        <taxon>Holophagales</taxon>
        <taxon>Holophagaceae</taxon>
        <taxon>Geothrix</taxon>
    </lineage>
</organism>
<evidence type="ECO:0000259" key="6">
    <source>
        <dbReference type="PROSITE" id="PS51007"/>
    </source>
</evidence>
<dbReference type="GO" id="GO:0020037">
    <property type="term" value="F:heme binding"/>
    <property type="evidence" value="ECO:0007669"/>
    <property type="project" value="InterPro"/>
</dbReference>
<keyword evidence="2 4" id="KW-0479">Metal-binding</keyword>
<dbReference type="Pfam" id="PF00034">
    <property type="entry name" value="Cytochrom_C"/>
    <property type="match status" value="1"/>
</dbReference>
<dbReference type="GO" id="GO:0046872">
    <property type="term" value="F:metal ion binding"/>
    <property type="evidence" value="ECO:0007669"/>
    <property type="project" value="UniProtKB-KW"/>
</dbReference>
<keyword evidence="5" id="KW-1133">Transmembrane helix</keyword>
<comment type="caution">
    <text evidence="7">The sequence shown here is derived from an EMBL/GenBank/DDBJ whole genome shotgun (WGS) entry which is preliminary data.</text>
</comment>
<protein>
    <submittedName>
        <fullName evidence="7">C-type cytochrome</fullName>
    </submittedName>
</protein>
<proteinExistence type="predicted"/>
<evidence type="ECO:0000256" key="2">
    <source>
        <dbReference type="ARBA" id="ARBA00022723"/>
    </source>
</evidence>
<evidence type="ECO:0000256" key="3">
    <source>
        <dbReference type="ARBA" id="ARBA00023004"/>
    </source>
</evidence>
<keyword evidence="3 4" id="KW-0408">Iron</keyword>
<evidence type="ECO:0000256" key="5">
    <source>
        <dbReference type="SAM" id="Phobius"/>
    </source>
</evidence>
<name>A0A936K6T6_9BACT</name>
<keyword evidence="5" id="KW-0472">Membrane</keyword>
<keyword evidence="5" id="KW-0812">Transmembrane</keyword>
<reference evidence="7 8" key="1">
    <citation type="submission" date="2020-10" db="EMBL/GenBank/DDBJ databases">
        <title>Connecting structure to function with the recovery of over 1000 high-quality activated sludge metagenome-assembled genomes encoding full-length rRNA genes using long-read sequencing.</title>
        <authorList>
            <person name="Singleton C.M."/>
            <person name="Petriglieri F."/>
            <person name="Kristensen J.M."/>
            <person name="Kirkegaard R.H."/>
            <person name="Michaelsen T.Y."/>
            <person name="Andersen M.H."/>
            <person name="Karst S.M."/>
            <person name="Dueholm M.S."/>
            <person name="Nielsen P.H."/>
            <person name="Albertsen M."/>
        </authorList>
    </citation>
    <scope>NUCLEOTIDE SEQUENCE [LARGE SCALE GENOMIC DNA]</scope>
    <source>
        <strain evidence="7">OdNE_18-Q3-R46-58_MAXAC.008</strain>
    </source>
</reference>
<sequence>MKLNDYLSPEELKRLASALLLVLGFIAIAAFFGFTVVPGLRYQAHTTDTSVQAVQGETGWLDPTEYPAVAREVIPPIDPKTVMTPNPELLARGKALYDQNCATCHGAEGKGDGAAGKGLNPKPRNFAEKAGWKNGTRVEDIYKTLEEGIKGSSMVSYNYLRKKDRMALVHAVQAMGSYDHGASDPKALANLEKLFASAGEVIPNRIPVSRAVTILCREYAEARPQPTPSTLR</sequence>
<evidence type="ECO:0000256" key="4">
    <source>
        <dbReference type="PROSITE-ProRule" id="PRU00433"/>
    </source>
</evidence>